<feature type="compositionally biased region" description="Polar residues" evidence="10">
    <location>
        <begin position="664"/>
        <end position="678"/>
    </location>
</feature>
<feature type="region of interest" description="Disordered" evidence="10">
    <location>
        <begin position="737"/>
        <end position="765"/>
    </location>
</feature>
<evidence type="ECO:0000256" key="8">
    <source>
        <dbReference type="ARBA" id="ARBA00023224"/>
    </source>
</evidence>
<feature type="domain" description="G-protein coupled receptors family 1 profile" evidence="12">
    <location>
        <begin position="163"/>
        <end position="419"/>
    </location>
</feature>
<evidence type="ECO:0000256" key="9">
    <source>
        <dbReference type="RuleBase" id="RU000688"/>
    </source>
</evidence>
<protein>
    <recommendedName>
        <fullName evidence="12">G-protein coupled receptors family 1 profile domain-containing protein</fullName>
    </recommendedName>
</protein>
<proteinExistence type="inferred from homology"/>
<evidence type="ECO:0000313" key="14">
    <source>
        <dbReference type="Proteomes" id="UP000678393"/>
    </source>
</evidence>
<dbReference type="PRINTS" id="PR00237">
    <property type="entry name" value="GPCRRHODOPSN"/>
</dbReference>
<dbReference type="PANTHER" id="PTHR24249:SF372">
    <property type="entry name" value="G-PROTEIN COUPLED RECEPTORS FAMILY 1 PROFILE DOMAIN-CONTAINING PROTEIN"/>
    <property type="match status" value="1"/>
</dbReference>
<dbReference type="Pfam" id="PF00001">
    <property type="entry name" value="7tm_1"/>
    <property type="match status" value="1"/>
</dbReference>
<comment type="caution">
    <text evidence="13">The sequence shown here is derived from an EMBL/GenBank/DDBJ whole genome shotgun (WGS) entry which is preliminary data.</text>
</comment>
<accession>A0A8S3ZCX5</accession>
<name>A0A8S3ZCX5_9EUPU</name>
<dbReference type="PANTHER" id="PTHR24249">
    <property type="entry name" value="HISTAMINE RECEPTOR-RELATED G-PROTEIN COUPLED RECEPTOR"/>
    <property type="match status" value="1"/>
</dbReference>
<evidence type="ECO:0000256" key="3">
    <source>
        <dbReference type="ARBA" id="ARBA00022692"/>
    </source>
</evidence>
<evidence type="ECO:0000256" key="11">
    <source>
        <dbReference type="SAM" id="Phobius"/>
    </source>
</evidence>
<feature type="transmembrane region" description="Helical" evidence="11">
    <location>
        <begin position="147"/>
        <end position="172"/>
    </location>
</feature>
<evidence type="ECO:0000259" key="12">
    <source>
        <dbReference type="PROSITE" id="PS50262"/>
    </source>
</evidence>
<feature type="region of interest" description="Disordered" evidence="10">
    <location>
        <begin position="540"/>
        <end position="680"/>
    </location>
</feature>
<dbReference type="EMBL" id="CAJHNH020002535">
    <property type="protein sequence ID" value="CAG5126999.1"/>
    <property type="molecule type" value="Genomic_DNA"/>
</dbReference>
<dbReference type="InterPro" id="IPR000276">
    <property type="entry name" value="GPCR_Rhodpsn"/>
</dbReference>
<keyword evidence="5 9" id="KW-0297">G-protein coupled receptor</keyword>
<evidence type="ECO:0000256" key="1">
    <source>
        <dbReference type="ARBA" id="ARBA00004651"/>
    </source>
</evidence>
<dbReference type="GO" id="GO:0005886">
    <property type="term" value="C:plasma membrane"/>
    <property type="evidence" value="ECO:0007669"/>
    <property type="project" value="UniProtKB-SubCell"/>
</dbReference>
<dbReference type="PROSITE" id="PS50262">
    <property type="entry name" value="G_PROTEIN_RECEP_F1_2"/>
    <property type="match status" value="1"/>
</dbReference>
<feature type="transmembrane region" description="Helical" evidence="11">
    <location>
        <begin position="228"/>
        <end position="245"/>
    </location>
</feature>
<evidence type="ECO:0000313" key="13">
    <source>
        <dbReference type="EMBL" id="CAG5126999.1"/>
    </source>
</evidence>
<gene>
    <name evidence="13" type="ORF">CUNI_LOCUS12557</name>
</gene>
<feature type="region of interest" description="Disordered" evidence="10">
    <location>
        <begin position="1"/>
        <end position="23"/>
    </location>
</feature>
<feature type="compositionally biased region" description="Low complexity" evidence="10">
    <location>
        <begin position="644"/>
        <end position="663"/>
    </location>
</feature>
<keyword evidence="4 11" id="KW-1133">Transmembrane helix</keyword>
<keyword evidence="14" id="KW-1185">Reference proteome</keyword>
<dbReference type="AlphaFoldDB" id="A0A8S3ZCX5"/>
<evidence type="ECO:0000256" key="7">
    <source>
        <dbReference type="ARBA" id="ARBA00023170"/>
    </source>
</evidence>
<sequence length="830" mass="91494">MAEIEDNSIPASERGPVVDTNLGNFDLSDVQEEIDELVRPADDNPASSSMISSLLSSMAATNGALDNAAPEGKLPLSDFTNSDQTSTGLPLTDLPESVTLPFLGDVTFAGDISNIVGSIESLRNSSFLQTTNETIDQSASSWSAEEIGAVAIVSVMVPFILLSNVFVIISVVRFRRLHTPTNYFITSLAAVDIFVALATPFGIMFEVFNFGGVEQAGDAVVCLIPNRVLMMACGVSVLTMATIAYDRHTALVSPLEYINVMTSRKVAIMVSVTWIYAAIIVWLPLMAGWYDLPTSSTPCSSNLIQGKAPILFLSAIFVPSCIAIFVCYFRIFMVARHHAKAIAAVEFAVHRHLQVKFIIKDTKYAKTLALVIGVFLILWLPYLTFVFVRAVSSSAFNKWIQTYLVLLTVFNSGINPWLYAFKNNELRAAFKRLFREFCRSKLCLPVDRRASLISAISGTPRLSRTDSRVASLVPEVTVYTINEKLRKSLEFLDEQNIENKHDGYDNVQRRQTDSAVAPCPYLYVKSALRSAASCSDLDSVKVAGSDSGQPGPRSRSFSVDFTLHDDSFPQDGTDSYEVPKLYLKLEPQDGDPGNNETSDYPCDTVNAHSSPSSPTSPVTRAPLTPSKSISFTPVYLQPPPPVPSSRRSSASSYTATSSVQTSSENAKNLQTPTPTAPLSTDYLPAQQLQQQQQPTHQPLRHTHSLAYVQESFLPNVTWEHYCPENLTDAIFHPFVQLPNNPNHSSSHSSTTHPSSHSSTTHPKDQQILTHTQSCPIFDPITTYNLHYPQIPEHRTTLSHHGKSNPHSNRLDFVSLVNREVENSCNRRYLV</sequence>
<dbReference type="OrthoDB" id="10042731at2759"/>
<comment type="similarity">
    <text evidence="9">Belongs to the G-protein coupled receptor 1 family.</text>
</comment>
<feature type="compositionally biased region" description="Low complexity" evidence="10">
    <location>
        <begin position="738"/>
        <end position="760"/>
    </location>
</feature>
<evidence type="ECO:0000256" key="6">
    <source>
        <dbReference type="ARBA" id="ARBA00023136"/>
    </source>
</evidence>
<keyword evidence="2" id="KW-1003">Cell membrane</keyword>
<dbReference type="InterPro" id="IPR017452">
    <property type="entry name" value="GPCR_Rhodpsn_7TM"/>
</dbReference>
<feature type="transmembrane region" description="Helical" evidence="11">
    <location>
        <begin position="310"/>
        <end position="331"/>
    </location>
</feature>
<keyword evidence="8 9" id="KW-0807">Transducer</keyword>
<evidence type="ECO:0000256" key="4">
    <source>
        <dbReference type="ARBA" id="ARBA00022989"/>
    </source>
</evidence>
<evidence type="ECO:0000256" key="5">
    <source>
        <dbReference type="ARBA" id="ARBA00023040"/>
    </source>
</evidence>
<reference evidence="13" key="1">
    <citation type="submission" date="2021-04" db="EMBL/GenBank/DDBJ databases">
        <authorList>
            <consortium name="Molecular Ecology Group"/>
        </authorList>
    </citation>
    <scope>NUCLEOTIDE SEQUENCE</scope>
</reference>
<dbReference type="Proteomes" id="UP000678393">
    <property type="component" value="Unassembled WGS sequence"/>
</dbReference>
<keyword evidence="3 9" id="KW-0812">Transmembrane</keyword>
<feature type="transmembrane region" description="Helical" evidence="11">
    <location>
        <begin position="184"/>
        <end position="208"/>
    </location>
</feature>
<dbReference type="PROSITE" id="PS00237">
    <property type="entry name" value="G_PROTEIN_RECEP_F1_1"/>
    <property type="match status" value="1"/>
</dbReference>
<dbReference type="Gene3D" id="1.20.1070.10">
    <property type="entry name" value="Rhodopsin 7-helix transmembrane proteins"/>
    <property type="match status" value="1"/>
</dbReference>
<evidence type="ECO:0000256" key="10">
    <source>
        <dbReference type="SAM" id="MobiDB-lite"/>
    </source>
</evidence>
<keyword evidence="7 9" id="KW-0675">Receptor</keyword>
<dbReference type="InterPro" id="IPR050569">
    <property type="entry name" value="TAAR"/>
</dbReference>
<organism evidence="13 14">
    <name type="scientific">Candidula unifasciata</name>
    <dbReference type="NCBI Taxonomy" id="100452"/>
    <lineage>
        <taxon>Eukaryota</taxon>
        <taxon>Metazoa</taxon>
        <taxon>Spiralia</taxon>
        <taxon>Lophotrochozoa</taxon>
        <taxon>Mollusca</taxon>
        <taxon>Gastropoda</taxon>
        <taxon>Heterobranchia</taxon>
        <taxon>Euthyneura</taxon>
        <taxon>Panpulmonata</taxon>
        <taxon>Eupulmonata</taxon>
        <taxon>Stylommatophora</taxon>
        <taxon>Helicina</taxon>
        <taxon>Helicoidea</taxon>
        <taxon>Geomitridae</taxon>
        <taxon>Candidula</taxon>
    </lineage>
</organism>
<dbReference type="SMART" id="SM01381">
    <property type="entry name" value="7TM_GPCR_Srsx"/>
    <property type="match status" value="1"/>
</dbReference>
<feature type="transmembrane region" description="Helical" evidence="11">
    <location>
        <begin position="400"/>
        <end position="421"/>
    </location>
</feature>
<feature type="transmembrane region" description="Helical" evidence="11">
    <location>
        <begin position="266"/>
        <end position="290"/>
    </location>
</feature>
<evidence type="ECO:0000256" key="2">
    <source>
        <dbReference type="ARBA" id="ARBA00022475"/>
    </source>
</evidence>
<comment type="subcellular location">
    <subcellularLocation>
        <location evidence="1">Cell membrane</location>
        <topology evidence="1">Multi-pass membrane protein</topology>
    </subcellularLocation>
</comment>
<keyword evidence="6 11" id="KW-0472">Membrane</keyword>
<feature type="transmembrane region" description="Helical" evidence="11">
    <location>
        <begin position="368"/>
        <end position="388"/>
    </location>
</feature>
<dbReference type="GO" id="GO:0004930">
    <property type="term" value="F:G protein-coupled receptor activity"/>
    <property type="evidence" value="ECO:0007669"/>
    <property type="project" value="UniProtKB-KW"/>
</dbReference>
<dbReference type="SUPFAM" id="SSF81321">
    <property type="entry name" value="Family A G protein-coupled receptor-like"/>
    <property type="match status" value="1"/>
</dbReference>